<accession>A0A8S5QHV6</accession>
<name>A0A8S5QHV6_9CAUD</name>
<proteinExistence type="predicted"/>
<sequence>MTREQAKQVLIGFGIEEPSEEQVTKYLDSVESETKKVKEKNTSLKEKADKADDLQKELDDLKAQNMTDAERQEAERQKEKAENEKRISDLEKALAESNRKALSSEITSAFANAGLSTETYASAIKAFSSMPADKSEDVMKEVKTFVNGISEANKAALDNAKSEWEKAVLDNTPNPGGGNSDKGQKKDDNDSPAAKYAKAYSARMNPKTEPAGDNAPVNF</sequence>
<organism evidence="2">
    <name type="scientific">Siphoviridae sp. cteHV32</name>
    <dbReference type="NCBI Taxonomy" id="2825588"/>
    <lineage>
        <taxon>Viruses</taxon>
        <taxon>Duplodnaviria</taxon>
        <taxon>Heunggongvirae</taxon>
        <taxon>Uroviricota</taxon>
        <taxon>Caudoviricetes</taxon>
    </lineage>
</organism>
<feature type="compositionally biased region" description="Low complexity" evidence="1">
    <location>
        <begin position="191"/>
        <end position="202"/>
    </location>
</feature>
<dbReference type="EMBL" id="BK015653">
    <property type="protein sequence ID" value="DAE18357.1"/>
    <property type="molecule type" value="Genomic_DNA"/>
</dbReference>
<evidence type="ECO:0000256" key="1">
    <source>
        <dbReference type="SAM" id="MobiDB-lite"/>
    </source>
</evidence>
<evidence type="ECO:0000313" key="2">
    <source>
        <dbReference type="EMBL" id="DAE18357.1"/>
    </source>
</evidence>
<protein>
    <submittedName>
        <fullName evidence="2">Major head protein</fullName>
    </submittedName>
</protein>
<feature type="compositionally biased region" description="Basic and acidic residues" evidence="1">
    <location>
        <begin position="32"/>
        <end position="99"/>
    </location>
</feature>
<feature type="region of interest" description="Disordered" evidence="1">
    <location>
        <begin position="167"/>
        <end position="219"/>
    </location>
</feature>
<reference evidence="2" key="1">
    <citation type="journal article" date="2021" name="Proc. Natl. Acad. Sci. U.S.A.">
        <title>A Catalog of Tens of Thousands of Viruses from Human Metagenomes Reveals Hidden Associations with Chronic Diseases.</title>
        <authorList>
            <person name="Tisza M.J."/>
            <person name="Buck C.B."/>
        </authorList>
    </citation>
    <scope>NUCLEOTIDE SEQUENCE</scope>
    <source>
        <strain evidence="2">CteHV32</strain>
    </source>
</reference>
<feature type="region of interest" description="Disordered" evidence="1">
    <location>
        <begin position="31"/>
        <end position="102"/>
    </location>
</feature>